<dbReference type="GO" id="GO:0006457">
    <property type="term" value="P:protein folding"/>
    <property type="evidence" value="ECO:0007669"/>
    <property type="project" value="UniProtKB-UniRule"/>
</dbReference>
<keyword evidence="5 12" id="KW-0132">Cell division</keyword>
<evidence type="ECO:0000256" key="9">
    <source>
        <dbReference type="ARBA" id="ARBA00023306"/>
    </source>
</evidence>
<dbReference type="SUPFAM" id="SSF102735">
    <property type="entry name" value="Trigger factor ribosome-binding domain"/>
    <property type="match status" value="1"/>
</dbReference>
<dbReference type="EMBL" id="REFI01000009">
    <property type="protein sequence ID" value="RMA77507.1"/>
    <property type="molecule type" value="Genomic_DNA"/>
</dbReference>
<evidence type="ECO:0000256" key="2">
    <source>
        <dbReference type="ARBA" id="ARBA00005464"/>
    </source>
</evidence>
<dbReference type="EC" id="5.2.1.8" evidence="3 12"/>
<comment type="subcellular location">
    <subcellularLocation>
        <location evidence="12">Cytoplasm</location>
    </subcellularLocation>
    <text evidence="12">About half TF is bound to the ribosome near the polypeptide exit tunnel while the other half is free in the cytoplasm.</text>
</comment>
<dbReference type="InterPro" id="IPR008881">
    <property type="entry name" value="Trigger_fac_ribosome-bd_bac"/>
</dbReference>
<evidence type="ECO:0000256" key="3">
    <source>
        <dbReference type="ARBA" id="ARBA00013194"/>
    </source>
</evidence>
<dbReference type="AlphaFoldDB" id="A0A3L9ZYQ4"/>
<sequence>MSKTLLKKESLIRIEYVSEGEEWESALEKVRVELRKNITVKGYRKGHAPTREADKRIDIYELFNKAVDVIINKVYDDKIYKQLDVKKDRLFGQPDIKVISVSLDKLTLQFDFPVQPEVILGDYKKLKTKMPNFKLTSPDEEDAKQNLLARFMVTLDSEGPIKKGDIAIFDFIGKVNGEVFEHGSADDFELEIGSNTFIPGFEDQMIGLKKGETKDLVVTFPKDYHVDTLAGKPATFTVIIKQVKTKTYPEVNEDFVKQLNFPWIKSKKDFDEAVKLDATKNKLTSAVNEYVDTASIEVAKTSKMNINESLIHQEANRYMQDLVGKLKKQDVNLKEYLELTKTTAEGLEKQFAEQAKKNLSKIFTFGQIVADNKIELKDEEFDKEYQIFADLYNLPISTIKQYISTEKIADTLYRDKVAELLLKLNQPKVLEDYLKVKKEVEKFTKKQSETSKAFYEEMLKKSKEAKKETKEKK</sequence>
<dbReference type="Pfam" id="PF05697">
    <property type="entry name" value="Trigger_N"/>
    <property type="match status" value="1"/>
</dbReference>
<evidence type="ECO:0000313" key="16">
    <source>
        <dbReference type="EMBL" id="RMA77507.1"/>
    </source>
</evidence>
<comment type="similarity">
    <text evidence="2 12 14">Belongs to the FKBP-type PPIase family. Tig subfamily.</text>
</comment>
<dbReference type="Pfam" id="PF00254">
    <property type="entry name" value="FKBP_C"/>
    <property type="match status" value="1"/>
</dbReference>
<dbReference type="InterPro" id="IPR046357">
    <property type="entry name" value="PPIase_dom_sf"/>
</dbReference>
<dbReference type="SUPFAM" id="SSF109998">
    <property type="entry name" value="Triger factor/SurA peptide-binding domain-like"/>
    <property type="match status" value="1"/>
</dbReference>
<dbReference type="PROSITE" id="PS50059">
    <property type="entry name" value="FKBP_PPIASE"/>
    <property type="match status" value="1"/>
</dbReference>
<dbReference type="Proteomes" id="UP000267246">
    <property type="component" value="Unassembled WGS sequence"/>
</dbReference>
<keyword evidence="7 12" id="KW-0143">Chaperone</keyword>
<keyword evidence="9 12" id="KW-0131">Cell cycle</keyword>
<evidence type="ECO:0000256" key="10">
    <source>
        <dbReference type="ARBA" id="ARBA00024849"/>
    </source>
</evidence>
<dbReference type="GO" id="GO:0051301">
    <property type="term" value="P:cell division"/>
    <property type="evidence" value="ECO:0007669"/>
    <property type="project" value="UniProtKB-KW"/>
</dbReference>
<proteinExistence type="inferred from homology"/>
<keyword evidence="8 12" id="KW-0413">Isomerase</keyword>
<comment type="function">
    <text evidence="10 12">Involved in protein export. Acts as a chaperone by maintaining the newly synthesized protein in an open conformation. Functions as a peptidyl-prolyl cis-trans isomerase.</text>
</comment>
<evidence type="ECO:0000256" key="1">
    <source>
        <dbReference type="ARBA" id="ARBA00000971"/>
    </source>
</evidence>
<evidence type="ECO:0000256" key="7">
    <source>
        <dbReference type="ARBA" id="ARBA00023186"/>
    </source>
</evidence>
<dbReference type="HAMAP" id="MF_00303">
    <property type="entry name" value="Trigger_factor_Tig"/>
    <property type="match status" value="1"/>
</dbReference>
<dbReference type="GO" id="GO:0015031">
    <property type="term" value="P:protein transport"/>
    <property type="evidence" value="ECO:0007669"/>
    <property type="project" value="UniProtKB-UniRule"/>
</dbReference>
<evidence type="ECO:0000256" key="8">
    <source>
        <dbReference type="ARBA" id="ARBA00023235"/>
    </source>
</evidence>
<dbReference type="GO" id="GO:0003755">
    <property type="term" value="F:peptidyl-prolyl cis-trans isomerase activity"/>
    <property type="evidence" value="ECO:0007669"/>
    <property type="project" value="UniProtKB-UniRule"/>
</dbReference>
<dbReference type="OrthoDB" id="9767721at2"/>
<dbReference type="PIRSF" id="PIRSF003095">
    <property type="entry name" value="Trigger_factor"/>
    <property type="match status" value="1"/>
</dbReference>
<reference evidence="16 17" key="1">
    <citation type="submission" date="2018-10" db="EMBL/GenBank/DDBJ databases">
        <title>Genomic Encyclopedia of Archaeal and Bacterial Type Strains, Phase II (KMG-II): from individual species to whole genera.</title>
        <authorList>
            <person name="Goeker M."/>
        </authorList>
    </citation>
    <scope>NUCLEOTIDE SEQUENCE [LARGE SCALE GENOMIC DNA]</scope>
    <source>
        <strain evidence="16 17">ATCC 29870</strain>
    </source>
</reference>
<dbReference type="Gene3D" id="3.30.70.1050">
    <property type="entry name" value="Trigger factor ribosome-binding domain"/>
    <property type="match status" value="1"/>
</dbReference>
<evidence type="ECO:0000256" key="14">
    <source>
        <dbReference type="RuleBase" id="RU003914"/>
    </source>
</evidence>
<dbReference type="RefSeq" id="WP_121940920.1">
    <property type="nucleotide sequence ID" value="NZ_CP137846.1"/>
</dbReference>
<keyword evidence="6 12" id="KW-0697">Rotamase</keyword>
<keyword evidence="12" id="KW-0963">Cytoplasm</keyword>
<evidence type="ECO:0000256" key="11">
    <source>
        <dbReference type="ARBA" id="ARBA00029986"/>
    </source>
</evidence>
<evidence type="ECO:0000256" key="13">
    <source>
        <dbReference type="PROSITE-ProRule" id="PRU00277"/>
    </source>
</evidence>
<evidence type="ECO:0000259" key="15">
    <source>
        <dbReference type="PROSITE" id="PS50059"/>
    </source>
</evidence>
<feature type="domain" description="PPIase FKBP-type" evidence="15">
    <location>
        <begin position="164"/>
        <end position="249"/>
    </location>
</feature>
<dbReference type="InterPro" id="IPR005215">
    <property type="entry name" value="Trig_fac"/>
</dbReference>
<gene>
    <name evidence="12" type="primary">tig</name>
    <name evidence="16" type="ORF">JN00_0459</name>
</gene>
<dbReference type="Gene3D" id="1.10.3120.10">
    <property type="entry name" value="Trigger factor, C-terminal domain"/>
    <property type="match status" value="1"/>
</dbReference>
<dbReference type="InterPro" id="IPR008880">
    <property type="entry name" value="Trigger_fac_C"/>
</dbReference>
<evidence type="ECO:0000313" key="17">
    <source>
        <dbReference type="Proteomes" id="UP000267246"/>
    </source>
</evidence>
<keyword evidence="17" id="KW-1185">Reference proteome</keyword>
<evidence type="ECO:0000256" key="5">
    <source>
        <dbReference type="ARBA" id="ARBA00022618"/>
    </source>
</evidence>
<dbReference type="InterPro" id="IPR001179">
    <property type="entry name" value="PPIase_FKBP_dom"/>
</dbReference>
<protein>
    <recommendedName>
        <fullName evidence="4 12">Trigger factor</fullName>
        <shortName evidence="12">TF</shortName>
        <ecNumber evidence="3 12">5.2.1.8</ecNumber>
    </recommendedName>
    <alternativeName>
        <fullName evidence="11 12">PPIase</fullName>
    </alternativeName>
</protein>
<name>A0A3L9ZYQ4_9BACT</name>
<dbReference type="InterPro" id="IPR027304">
    <property type="entry name" value="Trigger_fact/SurA_dom_sf"/>
</dbReference>
<dbReference type="GO" id="GO:0005737">
    <property type="term" value="C:cytoplasm"/>
    <property type="evidence" value="ECO:0007669"/>
    <property type="project" value="UniProtKB-SubCell"/>
</dbReference>
<dbReference type="InterPro" id="IPR037041">
    <property type="entry name" value="Trigger_fac_C_sf"/>
</dbReference>
<dbReference type="InterPro" id="IPR036611">
    <property type="entry name" value="Trigger_fac_ribosome-bd_sf"/>
</dbReference>
<accession>A0A3L9ZYQ4</accession>
<evidence type="ECO:0000256" key="6">
    <source>
        <dbReference type="ARBA" id="ARBA00023110"/>
    </source>
</evidence>
<dbReference type="Gene3D" id="3.10.50.40">
    <property type="match status" value="1"/>
</dbReference>
<dbReference type="NCBIfam" id="TIGR00115">
    <property type="entry name" value="tig"/>
    <property type="match status" value="1"/>
</dbReference>
<dbReference type="SUPFAM" id="SSF54534">
    <property type="entry name" value="FKBP-like"/>
    <property type="match status" value="1"/>
</dbReference>
<comment type="catalytic activity">
    <reaction evidence="1 12 13">
        <text>[protein]-peptidylproline (omega=180) = [protein]-peptidylproline (omega=0)</text>
        <dbReference type="Rhea" id="RHEA:16237"/>
        <dbReference type="Rhea" id="RHEA-COMP:10747"/>
        <dbReference type="Rhea" id="RHEA-COMP:10748"/>
        <dbReference type="ChEBI" id="CHEBI:83833"/>
        <dbReference type="ChEBI" id="CHEBI:83834"/>
        <dbReference type="EC" id="5.2.1.8"/>
    </reaction>
</comment>
<comment type="domain">
    <text evidence="12">Consists of 3 domains; the N-terminus binds the ribosome, the middle domain has PPIase activity, while the C-terminus has intrinsic chaperone activity on its own.</text>
</comment>
<dbReference type="FunFam" id="3.10.50.40:FF:000001">
    <property type="entry name" value="Trigger factor"/>
    <property type="match status" value="1"/>
</dbReference>
<dbReference type="Pfam" id="PF05698">
    <property type="entry name" value="Trigger_C"/>
    <property type="match status" value="1"/>
</dbReference>
<evidence type="ECO:0000256" key="12">
    <source>
        <dbReference type="HAMAP-Rule" id="MF_00303"/>
    </source>
</evidence>
<evidence type="ECO:0000256" key="4">
    <source>
        <dbReference type="ARBA" id="ARBA00016902"/>
    </source>
</evidence>
<comment type="caution">
    <text evidence="16">The sequence shown here is derived from an EMBL/GenBank/DDBJ whole genome shotgun (WGS) entry which is preliminary data.</text>
</comment>
<organism evidence="16 17">
    <name type="scientific">Metamycoplasma subdolum</name>
    <dbReference type="NCBI Taxonomy" id="92407"/>
    <lineage>
        <taxon>Bacteria</taxon>
        <taxon>Bacillati</taxon>
        <taxon>Mycoplasmatota</taxon>
        <taxon>Mycoplasmoidales</taxon>
        <taxon>Metamycoplasmataceae</taxon>
        <taxon>Metamycoplasma</taxon>
    </lineage>
</organism>